<dbReference type="KEGG" id="err:DVR09_04390"/>
<comment type="similarity">
    <text evidence="16">Belongs to the AAA ATPase family.</text>
</comment>
<evidence type="ECO:0000313" key="18">
    <source>
        <dbReference type="EMBL" id="AXK41673.1"/>
    </source>
</evidence>
<evidence type="ECO:0000256" key="4">
    <source>
        <dbReference type="ARBA" id="ARBA00022670"/>
    </source>
</evidence>
<feature type="binding site" evidence="15">
    <location>
        <position position="433"/>
    </location>
    <ligand>
        <name>Zn(2+)</name>
        <dbReference type="ChEBI" id="CHEBI:29105"/>
        <note>catalytic</note>
    </ligand>
</feature>
<dbReference type="InterPro" id="IPR041569">
    <property type="entry name" value="AAA_lid_3"/>
</dbReference>
<feature type="binding site" evidence="15">
    <location>
        <position position="437"/>
    </location>
    <ligand>
        <name>Zn(2+)</name>
        <dbReference type="ChEBI" id="CHEBI:29105"/>
        <note>catalytic</note>
    </ligand>
</feature>
<evidence type="ECO:0000256" key="3">
    <source>
        <dbReference type="ARBA" id="ARBA00022475"/>
    </source>
</evidence>
<dbReference type="PANTHER" id="PTHR23076:SF97">
    <property type="entry name" value="ATP-DEPENDENT ZINC METALLOPROTEASE YME1L1"/>
    <property type="match status" value="1"/>
</dbReference>
<keyword evidence="10 15" id="KW-0067">ATP-binding</keyword>
<evidence type="ECO:0000256" key="7">
    <source>
        <dbReference type="ARBA" id="ARBA00022741"/>
    </source>
</evidence>
<dbReference type="InterPro" id="IPR027417">
    <property type="entry name" value="P-loop_NTPase"/>
</dbReference>
<dbReference type="InterPro" id="IPR003593">
    <property type="entry name" value="AAA+_ATPase"/>
</dbReference>
<comment type="subcellular location">
    <subcellularLocation>
        <location evidence="15">Cell membrane</location>
        <topology evidence="15">Multi-pass membrane protein</topology>
        <orientation evidence="15">Cytoplasmic side</orientation>
    </subcellularLocation>
    <subcellularLocation>
        <location evidence="1">Membrane</location>
    </subcellularLocation>
</comment>
<dbReference type="InterPro" id="IPR005936">
    <property type="entry name" value="FtsH"/>
</dbReference>
<dbReference type="SUPFAM" id="SSF140990">
    <property type="entry name" value="FtsH protease domain-like"/>
    <property type="match status" value="1"/>
</dbReference>
<keyword evidence="7 15" id="KW-0547">Nucleotide-binding</keyword>
<keyword evidence="5 15" id="KW-0812">Transmembrane</keyword>
<evidence type="ECO:0000259" key="17">
    <source>
        <dbReference type="SMART" id="SM00382"/>
    </source>
</evidence>
<comment type="similarity">
    <text evidence="2 15">In the C-terminal section; belongs to the peptidase M41 family.</text>
</comment>
<dbReference type="GO" id="GO:0005886">
    <property type="term" value="C:plasma membrane"/>
    <property type="evidence" value="ECO:0007669"/>
    <property type="project" value="UniProtKB-SubCell"/>
</dbReference>
<dbReference type="NCBIfam" id="TIGR01241">
    <property type="entry name" value="FtsH_fam"/>
    <property type="match status" value="1"/>
</dbReference>
<feature type="binding site" evidence="15">
    <location>
        <position position="511"/>
    </location>
    <ligand>
        <name>Zn(2+)</name>
        <dbReference type="ChEBI" id="CHEBI:29105"/>
        <note>catalytic</note>
    </ligand>
</feature>
<dbReference type="PANTHER" id="PTHR23076">
    <property type="entry name" value="METALLOPROTEASE M41 FTSH"/>
    <property type="match status" value="1"/>
</dbReference>
<dbReference type="EMBL" id="CP031357">
    <property type="protein sequence ID" value="AXK41673.1"/>
    <property type="molecule type" value="Genomic_DNA"/>
</dbReference>
<evidence type="ECO:0000256" key="12">
    <source>
        <dbReference type="ARBA" id="ARBA00023049"/>
    </source>
</evidence>
<dbReference type="InterPro" id="IPR037219">
    <property type="entry name" value="Peptidase_M41-like"/>
</dbReference>
<comment type="function">
    <text evidence="15">Acts as a processive, ATP-dependent zinc metallopeptidase for both cytoplasmic and membrane proteins. Plays a role in the quality control of integral membrane proteins.</text>
</comment>
<evidence type="ECO:0000256" key="16">
    <source>
        <dbReference type="RuleBase" id="RU003651"/>
    </source>
</evidence>
<dbReference type="InterPro" id="IPR000642">
    <property type="entry name" value="Peptidase_M41"/>
</dbReference>
<evidence type="ECO:0000256" key="2">
    <source>
        <dbReference type="ARBA" id="ARBA00010044"/>
    </source>
</evidence>
<proteinExistence type="inferred from homology"/>
<evidence type="ECO:0000256" key="8">
    <source>
        <dbReference type="ARBA" id="ARBA00022801"/>
    </source>
</evidence>
<dbReference type="FunFam" id="1.20.58.760:FF:000001">
    <property type="entry name" value="ATP-dependent zinc metalloprotease FtsH"/>
    <property type="match status" value="1"/>
</dbReference>
<dbReference type="GO" id="GO:0030163">
    <property type="term" value="P:protein catabolic process"/>
    <property type="evidence" value="ECO:0007669"/>
    <property type="project" value="UniProtKB-UniRule"/>
</dbReference>
<reference evidence="19" key="1">
    <citation type="submission" date="2018-07" db="EMBL/GenBank/DDBJ databases">
        <title>Genome sequence of Erythrobacter strain YH-07, an antagonistic bacterium isolated from Yellow Sea.</title>
        <authorList>
            <person name="Tang T."/>
            <person name="Liu Q."/>
            <person name="Sun X."/>
        </authorList>
    </citation>
    <scope>NUCLEOTIDE SEQUENCE [LARGE SCALE GENOMIC DNA]</scope>
    <source>
        <strain evidence="19">YH-07</strain>
    </source>
</reference>
<accession>A0A345YCM1</accession>
<dbReference type="InterPro" id="IPR011546">
    <property type="entry name" value="Pept_M41_FtsH_extracell"/>
</dbReference>
<dbReference type="SUPFAM" id="SSF52540">
    <property type="entry name" value="P-loop containing nucleoside triphosphate hydrolases"/>
    <property type="match status" value="1"/>
</dbReference>
<evidence type="ECO:0000256" key="1">
    <source>
        <dbReference type="ARBA" id="ARBA00004370"/>
    </source>
</evidence>
<dbReference type="EC" id="3.4.24.-" evidence="15"/>
<dbReference type="Gene3D" id="3.30.720.210">
    <property type="match status" value="1"/>
</dbReference>
<comment type="similarity">
    <text evidence="14 15">In the central section; belongs to the AAA ATPase family.</text>
</comment>
<evidence type="ECO:0000256" key="9">
    <source>
        <dbReference type="ARBA" id="ARBA00022833"/>
    </source>
</evidence>
<sequence length="652" mass="70013">MSDQNSPPEPEGNGPNPWVKSLMIWGGIFLALLMVVSVFGGGSSGAGAQIPYSDFRDKVAEGSVASVQISETQIAGEMKNGEQFSTIPVANDATLPQLLEDNGVRYSGVEAEGGNILLYALIQILPFVLILGIAFFALRQVQKGGGAGGAMGFGKSKAKLLTERQGKVTFDDVAGIDEAREELEEIVEFLKDPQRFSKLGGQIPKGALLVGSPGTGKTLLARAIAGEAGVPFFTISGSDFVEMFVGVGASRVRDMFEQAKKNAPCILFIDEIDAVGRSRGHGLGNSNDEREQTLNQLLVEMDGFEANEGIIIIAATNRPDVLDPALLRPGRFDRQVVVPIPDIDGREKILAVHMKKVPLAPDVNPRTIARGTPGFSGADLANLVNEAALLAARRNKRLVAMQEFEDAKDKVMMGAERRSMVMTEDEKKMTAYHEAGHALVSLNEPASDPIHKATIIPRGRALGMVMRLPERDNYSYHRDKMHANLAVAMGGRVAEEIIFGHDKVSSGASGDIQYATDLARNMVTKWGMSDKLGPLQYEASQEGYLGMGQTARTMSGAETNKLIDAEIKRLVEDGLARAKEVLTAQEDKLHLLAQAMLEYETLTGDEIDQLMKDGKIDRPDEPKGPVVVKPMAGAAVPKAGKKFDGGPAPQGA</sequence>
<dbReference type="GO" id="GO:0004222">
    <property type="term" value="F:metalloendopeptidase activity"/>
    <property type="evidence" value="ECO:0007669"/>
    <property type="project" value="InterPro"/>
</dbReference>
<dbReference type="SMART" id="SM00382">
    <property type="entry name" value="AAA"/>
    <property type="match status" value="1"/>
</dbReference>
<dbReference type="OrthoDB" id="9809379at2"/>
<feature type="binding site" evidence="15">
    <location>
        <begin position="211"/>
        <end position="218"/>
    </location>
    <ligand>
        <name>ATP</name>
        <dbReference type="ChEBI" id="CHEBI:30616"/>
    </ligand>
</feature>
<dbReference type="InterPro" id="IPR003959">
    <property type="entry name" value="ATPase_AAA_core"/>
</dbReference>
<dbReference type="GO" id="GO:0005524">
    <property type="term" value="F:ATP binding"/>
    <property type="evidence" value="ECO:0007669"/>
    <property type="project" value="UniProtKB-UniRule"/>
</dbReference>
<feature type="active site" evidence="15">
    <location>
        <position position="434"/>
    </location>
</feature>
<dbReference type="GO" id="GO:0008270">
    <property type="term" value="F:zinc ion binding"/>
    <property type="evidence" value="ECO:0007669"/>
    <property type="project" value="UniProtKB-UniRule"/>
</dbReference>
<dbReference type="Gene3D" id="3.40.50.300">
    <property type="entry name" value="P-loop containing nucleotide triphosphate hydrolases"/>
    <property type="match status" value="1"/>
</dbReference>
<dbReference type="Gene3D" id="1.20.58.760">
    <property type="entry name" value="Peptidase M41"/>
    <property type="match status" value="1"/>
</dbReference>
<dbReference type="AlphaFoldDB" id="A0A345YCM1"/>
<protein>
    <recommendedName>
        <fullName evidence="15">ATP-dependent zinc metalloprotease FtsH</fullName>
        <ecNumber evidence="15">3.4.24.-</ecNumber>
    </recommendedName>
</protein>
<keyword evidence="8 15" id="KW-0378">Hydrolase</keyword>
<keyword evidence="19" id="KW-1185">Reference proteome</keyword>
<evidence type="ECO:0000256" key="5">
    <source>
        <dbReference type="ARBA" id="ARBA00022692"/>
    </source>
</evidence>
<dbReference type="HAMAP" id="MF_01458">
    <property type="entry name" value="FtsH"/>
    <property type="match status" value="1"/>
</dbReference>
<dbReference type="RefSeq" id="WP_115415860.1">
    <property type="nucleotide sequence ID" value="NZ_CP031357.1"/>
</dbReference>
<gene>
    <name evidence="15" type="primary">ftsH</name>
    <name evidence="18" type="ORF">DVR09_04390</name>
</gene>
<dbReference type="GO" id="GO:0006508">
    <property type="term" value="P:proteolysis"/>
    <property type="evidence" value="ECO:0007669"/>
    <property type="project" value="UniProtKB-KW"/>
</dbReference>
<evidence type="ECO:0000256" key="14">
    <source>
        <dbReference type="ARBA" id="ARBA00061570"/>
    </source>
</evidence>
<keyword evidence="9 15" id="KW-0862">Zinc</keyword>
<evidence type="ECO:0000256" key="15">
    <source>
        <dbReference type="HAMAP-Rule" id="MF_01458"/>
    </source>
</evidence>
<dbReference type="GO" id="GO:0016887">
    <property type="term" value="F:ATP hydrolysis activity"/>
    <property type="evidence" value="ECO:0007669"/>
    <property type="project" value="UniProtKB-UniRule"/>
</dbReference>
<feature type="domain" description="AAA+ ATPase" evidence="17">
    <location>
        <begin position="203"/>
        <end position="342"/>
    </location>
</feature>
<dbReference type="FunFam" id="1.10.8.60:FF:000001">
    <property type="entry name" value="ATP-dependent zinc metalloprotease FtsH"/>
    <property type="match status" value="1"/>
</dbReference>
<evidence type="ECO:0000256" key="10">
    <source>
        <dbReference type="ARBA" id="ARBA00022840"/>
    </source>
</evidence>
<dbReference type="GO" id="GO:0004176">
    <property type="term" value="F:ATP-dependent peptidase activity"/>
    <property type="evidence" value="ECO:0007669"/>
    <property type="project" value="InterPro"/>
</dbReference>
<dbReference type="InterPro" id="IPR003960">
    <property type="entry name" value="ATPase_AAA_CS"/>
</dbReference>
<feature type="transmembrane region" description="Helical" evidence="15">
    <location>
        <begin position="22"/>
        <end position="42"/>
    </location>
</feature>
<dbReference type="PROSITE" id="PS00674">
    <property type="entry name" value="AAA"/>
    <property type="match status" value="1"/>
</dbReference>
<keyword evidence="6 15" id="KW-0479">Metal-binding</keyword>
<evidence type="ECO:0000313" key="19">
    <source>
        <dbReference type="Proteomes" id="UP000254508"/>
    </source>
</evidence>
<evidence type="ECO:0000256" key="6">
    <source>
        <dbReference type="ARBA" id="ARBA00022723"/>
    </source>
</evidence>
<dbReference type="Proteomes" id="UP000254508">
    <property type="component" value="Chromosome"/>
</dbReference>
<comment type="subunit">
    <text evidence="15">Homohexamer.</text>
</comment>
<name>A0A345YCM1_9SPHN</name>
<dbReference type="Pfam" id="PF06480">
    <property type="entry name" value="FtsH_ext"/>
    <property type="match status" value="1"/>
</dbReference>
<dbReference type="CDD" id="cd19501">
    <property type="entry name" value="RecA-like_FtsH"/>
    <property type="match status" value="1"/>
</dbReference>
<dbReference type="FunFam" id="3.40.50.300:FF:000001">
    <property type="entry name" value="ATP-dependent zinc metalloprotease FtsH"/>
    <property type="match status" value="1"/>
</dbReference>
<keyword evidence="3 15" id="KW-1003">Cell membrane</keyword>
<dbReference type="Pfam" id="PF17862">
    <property type="entry name" value="AAA_lid_3"/>
    <property type="match status" value="1"/>
</dbReference>
<feature type="transmembrane region" description="Helical" evidence="15">
    <location>
        <begin position="116"/>
        <end position="138"/>
    </location>
</feature>
<dbReference type="Gene3D" id="1.10.8.60">
    <property type="match status" value="1"/>
</dbReference>
<comment type="cofactor">
    <cofactor evidence="15">
        <name>Zn(2+)</name>
        <dbReference type="ChEBI" id="CHEBI:29105"/>
    </cofactor>
    <text evidence="15">Binds 1 zinc ion per subunit.</text>
</comment>
<dbReference type="Pfam" id="PF01434">
    <property type="entry name" value="Peptidase_M41"/>
    <property type="match status" value="1"/>
</dbReference>
<keyword evidence="4 15" id="KW-0645">Protease</keyword>
<evidence type="ECO:0000256" key="13">
    <source>
        <dbReference type="ARBA" id="ARBA00023136"/>
    </source>
</evidence>
<organism evidence="18 19">
    <name type="scientific">Erythrobacter aureus</name>
    <dbReference type="NCBI Taxonomy" id="2182384"/>
    <lineage>
        <taxon>Bacteria</taxon>
        <taxon>Pseudomonadati</taxon>
        <taxon>Pseudomonadota</taxon>
        <taxon>Alphaproteobacteria</taxon>
        <taxon>Sphingomonadales</taxon>
        <taxon>Erythrobacteraceae</taxon>
        <taxon>Erythrobacter/Porphyrobacter group</taxon>
        <taxon>Erythrobacter</taxon>
    </lineage>
</organism>
<keyword evidence="13 15" id="KW-0472">Membrane</keyword>
<keyword evidence="11 15" id="KW-1133">Transmembrane helix</keyword>
<evidence type="ECO:0000256" key="11">
    <source>
        <dbReference type="ARBA" id="ARBA00022989"/>
    </source>
</evidence>
<dbReference type="Pfam" id="PF00004">
    <property type="entry name" value="AAA"/>
    <property type="match status" value="1"/>
</dbReference>
<keyword evidence="12 15" id="KW-0482">Metalloprotease</keyword>